<protein>
    <submittedName>
        <fullName evidence="2">Uncharacterized protein</fullName>
    </submittedName>
</protein>
<dbReference type="Proteomes" id="UP000019335">
    <property type="component" value="Unassembled WGS sequence"/>
</dbReference>
<comment type="caution">
    <text evidence="2">The sequence shown here is derived from an EMBL/GenBank/DDBJ whole genome shotgun (WGS) entry which is preliminary data.</text>
</comment>
<name>W7TI93_9STRA</name>
<gene>
    <name evidence="2" type="ORF">Naga_102583g1</name>
</gene>
<evidence type="ECO:0000313" key="3">
    <source>
        <dbReference type="Proteomes" id="UP000019335"/>
    </source>
</evidence>
<organism evidence="2 3">
    <name type="scientific">Nannochloropsis gaditana</name>
    <dbReference type="NCBI Taxonomy" id="72520"/>
    <lineage>
        <taxon>Eukaryota</taxon>
        <taxon>Sar</taxon>
        <taxon>Stramenopiles</taxon>
        <taxon>Ochrophyta</taxon>
        <taxon>Eustigmatophyceae</taxon>
        <taxon>Eustigmatales</taxon>
        <taxon>Monodopsidaceae</taxon>
        <taxon>Nannochloropsis</taxon>
    </lineage>
</organism>
<accession>W7TI93</accession>
<evidence type="ECO:0000256" key="1">
    <source>
        <dbReference type="SAM" id="MobiDB-lite"/>
    </source>
</evidence>
<keyword evidence="3" id="KW-1185">Reference proteome</keyword>
<dbReference type="AlphaFoldDB" id="W7TI93"/>
<feature type="region of interest" description="Disordered" evidence="1">
    <location>
        <begin position="124"/>
        <end position="153"/>
    </location>
</feature>
<proteinExistence type="predicted"/>
<feature type="compositionally biased region" description="Polar residues" evidence="1">
    <location>
        <begin position="124"/>
        <end position="147"/>
    </location>
</feature>
<reference evidence="2 3" key="1">
    <citation type="journal article" date="2014" name="Mol. Plant">
        <title>Chromosome Scale Genome Assembly and Transcriptome Profiling of Nannochloropsis gaditana in Nitrogen Depletion.</title>
        <authorList>
            <person name="Corteggiani Carpinelli E."/>
            <person name="Telatin A."/>
            <person name="Vitulo N."/>
            <person name="Forcato C."/>
            <person name="D'Angelo M."/>
            <person name="Schiavon R."/>
            <person name="Vezzi A."/>
            <person name="Giacometti G.M."/>
            <person name="Morosinotto T."/>
            <person name="Valle G."/>
        </authorList>
    </citation>
    <scope>NUCLEOTIDE SEQUENCE [LARGE SCALE GENOMIC DNA]</scope>
    <source>
        <strain evidence="2 3">B-31</strain>
    </source>
</reference>
<dbReference type="EMBL" id="AZIL01003578">
    <property type="protein sequence ID" value="EWM19966.1"/>
    <property type="molecule type" value="Genomic_DNA"/>
</dbReference>
<evidence type="ECO:0000313" key="2">
    <source>
        <dbReference type="EMBL" id="EWM19966.1"/>
    </source>
</evidence>
<sequence length="153" mass="16950">MLPQYTYTQQQAGIIDNTMSSLARASGGFLPRPKAKAPSFDKRRGLGWTSWKRGWRSECGGDKMSKCIKSKASRERKSSLSCGPPAPPLFVWFSLMAAWYGLKSCVCVSRRSYLYRSTSALKRSSDNLRSPSTRATSDFRSPSTRATSAVAFS</sequence>